<dbReference type="PANTHER" id="PTHR46018">
    <property type="entry name" value="ZINC PHOSPHODIESTERASE ELAC PROTEIN 1"/>
    <property type="match status" value="1"/>
</dbReference>
<evidence type="ECO:0000256" key="10">
    <source>
        <dbReference type="HAMAP-Rule" id="MF_01818"/>
    </source>
</evidence>
<accession>A0A0B0IKV2</accession>
<dbReference type="Pfam" id="PF23023">
    <property type="entry name" value="Anti-Pycsar_Apyc1"/>
    <property type="match status" value="1"/>
</dbReference>
<evidence type="ECO:0000256" key="6">
    <source>
        <dbReference type="ARBA" id="ARBA00022759"/>
    </source>
</evidence>
<keyword evidence="5 10" id="KW-0479">Metal-binding</keyword>
<comment type="similarity">
    <text evidence="10">Belongs to the RNase Z family.</text>
</comment>
<proteinExistence type="inferred from homology"/>
<feature type="binding site" evidence="10">
    <location>
        <position position="269"/>
    </location>
    <ligand>
        <name>Zn(2+)</name>
        <dbReference type="ChEBI" id="CHEBI:29105"/>
        <label>2</label>
        <note>catalytic</note>
    </ligand>
</feature>
<dbReference type="GO" id="GO:0008270">
    <property type="term" value="F:zinc ion binding"/>
    <property type="evidence" value="ECO:0007669"/>
    <property type="project" value="UniProtKB-UniRule"/>
</dbReference>
<protein>
    <recommendedName>
        <fullName evidence="2 10">Ribonuclease Z</fullName>
        <shortName evidence="10">RNase Z</shortName>
        <ecNumber evidence="2 10">3.1.26.11</ecNumber>
    </recommendedName>
    <alternativeName>
        <fullName evidence="10">tRNA 3 endonuclease</fullName>
    </alternativeName>
    <alternativeName>
        <fullName evidence="10">tRNase Z</fullName>
    </alternativeName>
</protein>
<comment type="function">
    <text evidence="9 10">Zinc phosphodiesterase, which displays some tRNA 3'-processing endonuclease activity. Probably involved in tRNA maturation, by removing a 3'-trailer from precursor tRNA.</text>
</comment>
<keyword evidence="4 10" id="KW-0540">Nuclease</keyword>
<gene>
    <name evidence="10" type="primary">rnz</name>
    <name evidence="11" type="ORF">LQ50_09800</name>
</gene>
<feature type="binding site" evidence="10">
    <location>
        <position position="211"/>
    </location>
    <ligand>
        <name>Zn(2+)</name>
        <dbReference type="ChEBI" id="CHEBI:29105"/>
        <label>2</label>
        <note>catalytic</note>
    </ligand>
</feature>
<dbReference type="NCBIfam" id="NF000801">
    <property type="entry name" value="PRK00055.1-3"/>
    <property type="match status" value="1"/>
</dbReference>
<feature type="binding site" evidence="10">
    <location>
        <position position="68"/>
    </location>
    <ligand>
        <name>Zn(2+)</name>
        <dbReference type="ChEBI" id="CHEBI:29105"/>
        <label>2</label>
        <note>catalytic</note>
    </ligand>
</feature>
<evidence type="ECO:0000256" key="8">
    <source>
        <dbReference type="ARBA" id="ARBA00022833"/>
    </source>
</evidence>
<keyword evidence="12" id="KW-1185">Reference proteome</keyword>
<feature type="binding site" evidence="10">
    <location>
        <position position="65"/>
    </location>
    <ligand>
        <name>Zn(2+)</name>
        <dbReference type="ChEBI" id="CHEBI:29105"/>
        <label>1</label>
        <note>catalytic</note>
    </ligand>
</feature>
<reference evidence="11 12" key="1">
    <citation type="submission" date="2014-09" db="EMBL/GenBank/DDBJ databases">
        <title>Genome sequencing and annotation of Bacillus Okhensis strain Kh10-101T.</title>
        <authorList>
            <person name="Prakash J.S."/>
        </authorList>
    </citation>
    <scope>NUCLEOTIDE SEQUENCE [LARGE SCALE GENOMIC DNA]</scope>
    <source>
        <strain evidence="12">Kh10-101T</strain>
    </source>
</reference>
<keyword evidence="7 10" id="KW-0378">Hydrolase</keyword>
<organism evidence="11 12">
    <name type="scientific">Halalkalibacter okhensis</name>
    <dbReference type="NCBI Taxonomy" id="333138"/>
    <lineage>
        <taxon>Bacteria</taxon>
        <taxon>Bacillati</taxon>
        <taxon>Bacillota</taxon>
        <taxon>Bacilli</taxon>
        <taxon>Bacillales</taxon>
        <taxon>Bacillaceae</taxon>
        <taxon>Halalkalibacter</taxon>
    </lineage>
</organism>
<evidence type="ECO:0000256" key="2">
    <source>
        <dbReference type="ARBA" id="ARBA00012477"/>
    </source>
</evidence>
<evidence type="ECO:0000256" key="5">
    <source>
        <dbReference type="ARBA" id="ARBA00022723"/>
    </source>
</evidence>
<feature type="binding site" evidence="10">
    <location>
        <position position="211"/>
    </location>
    <ligand>
        <name>Zn(2+)</name>
        <dbReference type="ChEBI" id="CHEBI:29105"/>
        <label>1</label>
        <note>catalytic</note>
    </ligand>
</feature>
<comment type="cofactor">
    <cofactor evidence="10">
        <name>Zn(2+)</name>
        <dbReference type="ChEBI" id="CHEBI:29105"/>
    </cofactor>
    <text evidence="10">Binds 2 Zn(2+) ions.</text>
</comment>
<comment type="caution">
    <text evidence="11">The sequence shown here is derived from an EMBL/GenBank/DDBJ whole genome shotgun (WGS) entry which is preliminary data.</text>
</comment>
<dbReference type="RefSeq" id="WP_034628417.1">
    <property type="nucleotide sequence ID" value="NZ_JRJU01000010.1"/>
</dbReference>
<evidence type="ECO:0000256" key="4">
    <source>
        <dbReference type="ARBA" id="ARBA00022722"/>
    </source>
</evidence>
<dbReference type="GO" id="GO:0042781">
    <property type="term" value="F:3'-tRNA processing endoribonuclease activity"/>
    <property type="evidence" value="ECO:0007669"/>
    <property type="project" value="UniProtKB-UniRule"/>
</dbReference>
<dbReference type="OrthoDB" id="9800940at2"/>
<feature type="binding site" evidence="10">
    <location>
        <position position="67"/>
    </location>
    <ligand>
        <name>Zn(2+)</name>
        <dbReference type="ChEBI" id="CHEBI:29105"/>
        <label>2</label>
        <note>catalytic</note>
    </ligand>
</feature>
<sequence>MEFHFLGTGSGVPSTSRNVSGLVVRFLQKKSTQWLFDCGEATQHQILQSPITLSKIDRIFISHLHGDHLFGLPGLLCSRSAQGAKTPLTIYGPEGVEAFVQTALTISKSFLSYDIHIITIHEGIIYEDCSIKVEAMGLDHVMPSYAFKLTEADQQGSLKVELLRELGIEPGPIYQRIKQGETVELPDGRTINGAEFIHENKKGRTVVIAGDTRPLEQMVSFADSANLLIHEGTFREEKKSHAEQFGHSTITDVASLAKRAKVDQLILTHISSRYAGEEDELEEEARSVMAETIVAYDLMVYRLMNNV</sequence>
<evidence type="ECO:0000256" key="1">
    <source>
        <dbReference type="ARBA" id="ARBA00011738"/>
    </source>
</evidence>
<feature type="binding site" evidence="10">
    <location>
        <position position="140"/>
    </location>
    <ligand>
        <name>Zn(2+)</name>
        <dbReference type="ChEBI" id="CHEBI:29105"/>
        <label>1</label>
        <note>catalytic</note>
    </ligand>
</feature>
<dbReference type="STRING" id="333138.LQ50_09800"/>
<evidence type="ECO:0000256" key="3">
    <source>
        <dbReference type="ARBA" id="ARBA00022694"/>
    </source>
</evidence>
<dbReference type="FunFam" id="3.60.15.10:FF:000002">
    <property type="entry name" value="Ribonuclease Z"/>
    <property type="match status" value="1"/>
</dbReference>
<dbReference type="SUPFAM" id="SSF56281">
    <property type="entry name" value="Metallo-hydrolase/oxidoreductase"/>
    <property type="match status" value="1"/>
</dbReference>
<dbReference type="CDD" id="cd07717">
    <property type="entry name" value="RNaseZ_ZiPD-like_MBL-fold"/>
    <property type="match status" value="1"/>
</dbReference>
<dbReference type="InterPro" id="IPR013471">
    <property type="entry name" value="RNase_Z/BN"/>
</dbReference>
<dbReference type="HAMAP" id="MF_01818">
    <property type="entry name" value="RNase_Z_BN"/>
    <property type="match status" value="1"/>
</dbReference>
<dbReference type="Proteomes" id="UP000030832">
    <property type="component" value="Unassembled WGS sequence"/>
</dbReference>
<dbReference type="PANTHER" id="PTHR46018:SF2">
    <property type="entry name" value="ZINC PHOSPHODIESTERASE ELAC PROTEIN 1"/>
    <property type="match status" value="1"/>
</dbReference>
<feature type="active site" description="Proton acceptor" evidence="10">
    <location>
        <position position="67"/>
    </location>
</feature>
<dbReference type="Gene3D" id="3.60.15.10">
    <property type="entry name" value="Ribonuclease Z/Hydroxyacylglutathione hydrolase-like"/>
    <property type="match status" value="1"/>
</dbReference>
<feature type="binding site" evidence="10">
    <location>
        <position position="63"/>
    </location>
    <ligand>
        <name>Zn(2+)</name>
        <dbReference type="ChEBI" id="CHEBI:29105"/>
        <label>1</label>
        <note>catalytic</note>
    </ligand>
</feature>
<keyword evidence="6 10" id="KW-0255">Endonuclease</keyword>
<dbReference type="EMBL" id="JRJU01000010">
    <property type="protein sequence ID" value="KHF40286.1"/>
    <property type="molecule type" value="Genomic_DNA"/>
</dbReference>
<evidence type="ECO:0000313" key="12">
    <source>
        <dbReference type="Proteomes" id="UP000030832"/>
    </source>
</evidence>
<dbReference type="GO" id="GO:0042802">
    <property type="term" value="F:identical protein binding"/>
    <property type="evidence" value="ECO:0007669"/>
    <property type="project" value="UniProtKB-ARBA"/>
</dbReference>
<dbReference type="InterPro" id="IPR036866">
    <property type="entry name" value="RibonucZ/Hydroxyglut_hydro"/>
</dbReference>
<keyword evidence="3 10" id="KW-0819">tRNA processing</keyword>
<dbReference type="EC" id="3.1.26.11" evidence="2 10"/>
<dbReference type="eggNOG" id="COG1234">
    <property type="taxonomic scope" value="Bacteria"/>
</dbReference>
<evidence type="ECO:0000313" key="11">
    <source>
        <dbReference type="EMBL" id="KHF40286.1"/>
    </source>
</evidence>
<keyword evidence="8 10" id="KW-0862">Zinc</keyword>
<dbReference type="NCBIfam" id="TIGR02651">
    <property type="entry name" value="RNase_Z"/>
    <property type="match status" value="1"/>
</dbReference>
<name>A0A0B0IKV2_9BACI</name>
<comment type="catalytic activity">
    <reaction evidence="10">
        <text>Endonucleolytic cleavage of RNA, removing extra 3' nucleotides from tRNA precursor, generating 3' termini of tRNAs. A 3'-hydroxy group is left at the tRNA terminus and a 5'-phosphoryl group is left at the trailer molecule.</text>
        <dbReference type="EC" id="3.1.26.11"/>
    </reaction>
</comment>
<evidence type="ECO:0000256" key="9">
    <source>
        <dbReference type="ARBA" id="ARBA00057812"/>
    </source>
</evidence>
<comment type="subunit">
    <text evidence="1 10">Homodimer.</text>
</comment>
<evidence type="ECO:0000256" key="7">
    <source>
        <dbReference type="ARBA" id="ARBA00022801"/>
    </source>
</evidence>
<dbReference type="AlphaFoldDB" id="A0A0B0IKV2"/>